<dbReference type="InterPro" id="IPR003656">
    <property type="entry name" value="Znf_BED"/>
</dbReference>
<dbReference type="VEuPathDB" id="FungiDB:MELLADRAFT_56538"/>
<dbReference type="Proteomes" id="UP000001072">
    <property type="component" value="Unassembled WGS sequence"/>
</dbReference>
<keyword evidence="6" id="KW-1185">Reference proteome</keyword>
<dbReference type="GO" id="GO:0003677">
    <property type="term" value="F:DNA binding"/>
    <property type="evidence" value="ECO:0007669"/>
    <property type="project" value="InterPro"/>
</dbReference>
<keyword evidence="2" id="KW-0863">Zinc-finger</keyword>
<evidence type="ECO:0000256" key="2">
    <source>
        <dbReference type="ARBA" id="ARBA00022771"/>
    </source>
</evidence>
<reference evidence="6" key="1">
    <citation type="journal article" date="2011" name="Proc. Natl. Acad. Sci. U.S.A.">
        <title>Obligate biotrophy features unraveled by the genomic analysis of rust fungi.</title>
        <authorList>
            <person name="Duplessis S."/>
            <person name="Cuomo C.A."/>
            <person name="Lin Y.-C."/>
            <person name="Aerts A."/>
            <person name="Tisserant E."/>
            <person name="Veneault-Fourrey C."/>
            <person name="Joly D.L."/>
            <person name="Hacquard S."/>
            <person name="Amselem J."/>
            <person name="Cantarel B.L."/>
            <person name="Chiu R."/>
            <person name="Coutinho P.M."/>
            <person name="Feau N."/>
            <person name="Field M."/>
            <person name="Frey P."/>
            <person name="Gelhaye E."/>
            <person name="Goldberg J."/>
            <person name="Grabherr M.G."/>
            <person name="Kodira C.D."/>
            <person name="Kohler A."/>
            <person name="Kuees U."/>
            <person name="Lindquist E.A."/>
            <person name="Lucas S.M."/>
            <person name="Mago R."/>
            <person name="Mauceli E."/>
            <person name="Morin E."/>
            <person name="Murat C."/>
            <person name="Pangilinan J.L."/>
            <person name="Park R."/>
            <person name="Pearson M."/>
            <person name="Quesneville H."/>
            <person name="Rouhier N."/>
            <person name="Sakthikumar S."/>
            <person name="Salamov A.A."/>
            <person name="Schmutz J."/>
            <person name="Selles B."/>
            <person name="Shapiro H."/>
            <person name="Tanguay P."/>
            <person name="Tuskan G.A."/>
            <person name="Henrissat B."/>
            <person name="Van de Peer Y."/>
            <person name="Rouze P."/>
            <person name="Ellis J.G."/>
            <person name="Dodds P.N."/>
            <person name="Schein J.E."/>
            <person name="Zhong S."/>
            <person name="Hamelin R.C."/>
            <person name="Grigoriev I.V."/>
            <person name="Szabo L.J."/>
            <person name="Martin F."/>
        </authorList>
    </citation>
    <scope>NUCLEOTIDE SEQUENCE [LARGE SCALE GENOMIC DNA]</scope>
    <source>
        <strain evidence="6">98AG31 / pathotype 3-4-7</strain>
    </source>
</reference>
<dbReference type="HOGENOM" id="CLU_2455201_0_0_1"/>
<sequence length="89" mass="9978">MSNTSFVWDHFEKSEDGTNRCTVVKKNGEICNSALAKDKSSSTKSMIVHLKTQHGIIDPAKKGKHANIDVLMKTGTLEVNVCFELYHHF</sequence>
<evidence type="ECO:0000313" key="5">
    <source>
        <dbReference type="EMBL" id="EGG04989.1"/>
    </source>
</evidence>
<gene>
    <name evidence="5" type="ORF">MELLADRAFT_56538</name>
</gene>
<protein>
    <recommendedName>
        <fullName evidence="4">BED-type domain-containing protein</fullName>
    </recommendedName>
</protein>
<name>F4RRN9_MELLP</name>
<evidence type="ECO:0000259" key="4">
    <source>
        <dbReference type="Pfam" id="PF02892"/>
    </source>
</evidence>
<dbReference type="AlphaFoldDB" id="F4RRN9"/>
<dbReference type="GeneID" id="18929045"/>
<dbReference type="Pfam" id="PF02892">
    <property type="entry name" value="zf-BED"/>
    <property type="match status" value="1"/>
</dbReference>
<dbReference type="KEGG" id="mlr:MELLADRAFT_56538"/>
<dbReference type="GO" id="GO:0008270">
    <property type="term" value="F:zinc ion binding"/>
    <property type="evidence" value="ECO:0007669"/>
    <property type="project" value="UniProtKB-KW"/>
</dbReference>
<organism evidence="6">
    <name type="scientific">Melampsora larici-populina (strain 98AG31 / pathotype 3-4-7)</name>
    <name type="common">Poplar leaf rust fungus</name>
    <dbReference type="NCBI Taxonomy" id="747676"/>
    <lineage>
        <taxon>Eukaryota</taxon>
        <taxon>Fungi</taxon>
        <taxon>Dikarya</taxon>
        <taxon>Basidiomycota</taxon>
        <taxon>Pucciniomycotina</taxon>
        <taxon>Pucciniomycetes</taxon>
        <taxon>Pucciniales</taxon>
        <taxon>Melampsoraceae</taxon>
        <taxon>Melampsora</taxon>
    </lineage>
</organism>
<feature type="domain" description="BED-type" evidence="4">
    <location>
        <begin position="7"/>
        <end position="54"/>
    </location>
</feature>
<dbReference type="RefSeq" id="XP_007411742.1">
    <property type="nucleotide sequence ID" value="XM_007411680.1"/>
</dbReference>
<dbReference type="STRING" id="747676.F4RRN9"/>
<evidence type="ECO:0000313" key="6">
    <source>
        <dbReference type="Proteomes" id="UP000001072"/>
    </source>
</evidence>
<evidence type="ECO:0000256" key="3">
    <source>
        <dbReference type="ARBA" id="ARBA00022833"/>
    </source>
</evidence>
<dbReference type="EMBL" id="GL883115">
    <property type="protein sequence ID" value="EGG04989.1"/>
    <property type="molecule type" value="Genomic_DNA"/>
</dbReference>
<evidence type="ECO:0000256" key="1">
    <source>
        <dbReference type="ARBA" id="ARBA00022723"/>
    </source>
</evidence>
<keyword evidence="1" id="KW-0479">Metal-binding</keyword>
<accession>F4RRN9</accession>
<keyword evidence="3" id="KW-0862">Zinc</keyword>
<proteinExistence type="predicted"/>
<dbReference type="SMART" id="SM00614">
    <property type="entry name" value="ZnF_BED"/>
    <property type="match status" value="1"/>
</dbReference>
<dbReference type="OrthoDB" id="1607513at2759"/>
<dbReference type="InParanoid" id="F4RRN9"/>